<proteinExistence type="predicted"/>
<protein>
    <submittedName>
        <fullName evidence="2">DUF2075 domain-containing protein</fullName>
    </submittedName>
</protein>
<dbReference type="Proteomes" id="UP000466388">
    <property type="component" value="Unassembled WGS sequence"/>
</dbReference>
<evidence type="ECO:0000259" key="1">
    <source>
        <dbReference type="SMART" id="SM00382"/>
    </source>
</evidence>
<organism evidence="2 3">
    <name type="scientific">Secundilactobacillus folii</name>
    <dbReference type="NCBI Taxonomy" id="2678357"/>
    <lineage>
        <taxon>Bacteria</taxon>
        <taxon>Bacillati</taxon>
        <taxon>Bacillota</taxon>
        <taxon>Bacilli</taxon>
        <taxon>Lactobacillales</taxon>
        <taxon>Lactobacillaceae</taxon>
        <taxon>Secundilactobacillus</taxon>
    </lineage>
</organism>
<evidence type="ECO:0000313" key="2">
    <source>
        <dbReference type="EMBL" id="MTV82937.1"/>
    </source>
</evidence>
<dbReference type="InterPro" id="IPR003593">
    <property type="entry name" value="AAA+_ATPase"/>
</dbReference>
<dbReference type="SMART" id="SM00382">
    <property type="entry name" value="AAA"/>
    <property type="match status" value="1"/>
</dbReference>
<feature type="domain" description="AAA+ ATPase" evidence="1">
    <location>
        <begin position="44"/>
        <end position="181"/>
    </location>
</feature>
<dbReference type="SUPFAM" id="SSF52540">
    <property type="entry name" value="P-loop containing nucleoside triphosphate hydrolases"/>
    <property type="match status" value="1"/>
</dbReference>
<dbReference type="AlphaFoldDB" id="A0A7X3C3W3"/>
<accession>A0A7X3C3W3</accession>
<name>A0A7X3C3W3_9LACO</name>
<reference evidence="2 3" key="1">
    <citation type="submission" date="2019-11" db="EMBL/GenBank/DDBJ databases">
        <title>Lactobacillus sp. nov. CRM56-3, isolated from fermented tea leaves.</title>
        <authorList>
            <person name="Phuengjayaem S."/>
            <person name="Tanasupawat S."/>
        </authorList>
    </citation>
    <scope>NUCLEOTIDE SEQUENCE [LARGE SCALE GENOMIC DNA]</scope>
    <source>
        <strain evidence="2 3">CRM56-3</strain>
    </source>
</reference>
<gene>
    <name evidence="2" type="ORF">GM612_09790</name>
</gene>
<dbReference type="InterPro" id="IPR027417">
    <property type="entry name" value="P-loop_NTPase"/>
</dbReference>
<sequence>MKRKTNVQNQATKKLSPFKKPSKDQQVLIDTAKSFICQHLRDTKPAVLVITGDAGTGKSVVLSQLFYEIQRESHHQHNQLSGTNNYFIVNHPELLKVYRNLAGQLPNMYKKNFQRPTSLINLMNKQHNQFDVGVIDESHLLLSQPDHYNHFYGTNQLLSLLKIAHVLVIVFDEHQVLRLKTYWTKKRLQSLLAPFTQKWLHLTHQFRMEADPSLINWINHFTGDQQLLPIQKGFQNHYDFKIFNDAEAMRQQIVNQNKRVGLARIVSTTGYPSTLDGGHHYITEGNFSLPWDQYNYSSTPWAEIPETINEVGSIYTCQGFDLNYVGIILGPLVNLSQDGHSIIIDTDKITDVESFKRRQDMNDPKEVLQAKVTLNLNAINVLMKRGIKGLYIFAHDSRLRERLYHDYQLSLQ</sequence>
<dbReference type="Pfam" id="PF09848">
    <property type="entry name" value="SLFN-g3_helicase"/>
    <property type="match status" value="1"/>
</dbReference>
<comment type="caution">
    <text evidence="2">The sequence shown here is derived from an EMBL/GenBank/DDBJ whole genome shotgun (WGS) entry which is preliminary data.</text>
</comment>
<dbReference type="Gene3D" id="3.40.50.300">
    <property type="entry name" value="P-loop containing nucleotide triphosphate hydrolases"/>
    <property type="match status" value="1"/>
</dbReference>
<evidence type="ECO:0000313" key="3">
    <source>
        <dbReference type="Proteomes" id="UP000466388"/>
    </source>
</evidence>
<dbReference type="EMBL" id="WNJO01000012">
    <property type="protein sequence ID" value="MTV82937.1"/>
    <property type="molecule type" value="Genomic_DNA"/>
</dbReference>
<dbReference type="InterPro" id="IPR018647">
    <property type="entry name" value="SLFN_3-like_DNA/RNA_helicase"/>
</dbReference>
<keyword evidence="3" id="KW-1185">Reference proteome</keyword>